<dbReference type="EMBL" id="JAGRRH010000009">
    <property type="protein sequence ID" value="KAG7364267.1"/>
    <property type="molecule type" value="Genomic_DNA"/>
</dbReference>
<comment type="caution">
    <text evidence="4">The sequence shown here is derived from an EMBL/GenBank/DDBJ whole genome shotgun (WGS) entry which is preliminary data.</text>
</comment>
<dbReference type="InterPro" id="IPR039398">
    <property type="entry name" value="Deltex_fam"/>
</dbReference>
<dbReference type="PANTHER" id="PTHR12622">
    <property type="entry name" value="DELTEX-RELATED"/>
    <property type="match status" value="1"/>
</dbReference>
<dbReference type="PROSITE" id="PS50089">
    <property type="entry name" value="ZF_RING_2"/>
    <property type="match status" value="1"/>
</dbReference>
<dbReference type="Proteomes" id="UP000693970">
    <property type="component" value="Unassembled WGS sequence"/>
</dbReference>
<evidence type="ECO:0000256" key="1">
    <source>
        <dbReference type="PROSITE-ProRule" id="PRU00175"/>
    </source>
</evidence>
<evidence type="ECO:0000313" key="5">
    <source>
        <dbReference type="Proteomes" id="UP000693970"/>
    </source>
</evidence>
<name>A0A9K3LLD1_9STRA</name>
<evidence type="ECO:0000256" key="2">
    <source>
        <dbReference type="SAM" id="Phobius"/>
    </source>
</evidence>
<keyword evidence="1" id="KW-0863">Zinc-finger</keyword>
<protein>
    <recommendedName>
        <fullName evidence="3">RING-type domain-containing protein</fullName>
    </recommendedName>
</protein>
<dbReference type="SMART" id="SM00184">
    <property type="entry name" value="RING"/>
    <property type="match status" value="1"/>
</dbReference>
<keyword evidence="2" id="KW-0472">Membrane</keyword>
<accession>A0A9K3LLD1</accession>
<dbReference type="InterPro" id="IPR001841">
    <property type="entry name" value="Znf_RING"/>
</dbReference>
<dbReference type="GO" id="GO:0016567">
    <property type="term" value="P:protein ubiquitination"/>
    <property type="evidence" value="ECO:0007669"/>
    <property type="project" value="InterPro"/>
</dbReference>
<feature type="transmembrane region" description="Helical" evidence="2">
    <location>
        <begin position="12"/>
        <end position="35"/>
    </location>
</feature>
<keyword evidence="2" id="KW-0812">Transmembrane</keyword>
<evidence type="ECO:0000259" key="3">
    <source>
        <dbReference type="PROSITE" id="PS50089"/>
    </source>
</evidence>
<dbReference type="CDD" id="cd16448">
    <property type="entry name" value="RING-H2"/>
    <property type="match status" value="1"/>
</dbReference>
<reference evidence="4" key="2">
    <citation type="submission" date="2021-04" db="EMBL/GenBank/DDBJ databases">
        <authorList>
            <person name="Podell S."/>
        </authorList>
    </citation>
    <scope>NUCLEOTIDE SEQUENCE</scope>
    <source>
        <strain evidence="4">Hildebrandi</strain>
    </source>
</reference>
<keyword evidence="1" id="KW-0862">Zinc</keyword>
<organism evidence="4 5">
    <name type="scientific">Nitzschia inconspicua</name>
    <dbReference type="NCBI Taxonomy" id="303405"/>
    <lineage>
        <taxon>Eukaryota</taxon>
        <taxon>Sar</taxon>
        <taxon>Stramenopiles</taxon>
        <taxon>Ochrophyta</taxon>
        <taxon>Bacillariophyta</taxon>
        <taxon>Bacillariophyceae</taxon>
        <taxon>Bacillariophycidae</taxon>
        <taxon>Bacillariales</taxon>
        <taxon>Bacillariaceae</taxon>
        <taxon>Nitzschia</taxon>
    </lineage>
</organism>
<proteinExistence type="predicted"/>
<evidence type="ECO:0000313" key="4">
    <source>
        <dbReference type="EMBL" id="KAG7364267.1"/>
    </source>
</evidence>
<keyword evidence="5" id="KW-1185">Reference proteome</keyword>
<dbReference type="AlphaFoldDB" id="A0A9K3LLD1"/>
<dbReference type="GO" id="GO:0007219">
    <property type="term" value="P:Notch signaling pathway"/>
    <property type="evidence" value="ECO:0007669"/>
    <property type="project" value="InterPro"/>
</dbReference>
<dbReference type="OrthoDB" id="200848at2759"/>
<gene>
    <name evidence="4" type="ORF">IV203_037469</name>
</gene>
<reference evidence="4" key="1">
    <citation type="journal article" date="2021" name="Sci. Rep.">
        <title>Diploid genomic architecture of Nitzschia inconspicua, an elite biomass production diatom.</title>
        <authorList>
            <person name="Oliver A."/>
            <person name="Podell S."/>
            <person name="Pinowska A."/>
            <person name="Traller J.C."/>
            <person name="Smith S.R."/>
            <person name="McClure R."/>
            <person name="Beliaev A."/>
            <person name="Bohutskyi P."/>
            <person name="Hill E.A."/>
            <person name="Rabines A."/>
            <person name="Zheng H."/>
            <person name="Allen L.Z."/>
            <person name="Kuo A."/>
            <person name="Grigoriev I.V."/>
            <person name="Allen A.E."/>
            <person name="Hazlebeck D."/>
            <person name="Allen E.E."/>
        </authorList>
    </citation>
    <scope>NUCLEOTIDE SEQUENCE</scope>
    <source>
        <strain evidence="4">Hildebrandi</strain>
    </source>
</reference>
<dbReference type="Pfam" id="PF18102">
    <property type="entry name" value="DTC"/>
    <property type="match status" value="2"/>
</dbReference>
<feature type="domain" description="RING-type" evidence="3">
    <location>
        <begin position="340"/>
        <end position="389"/>
    </location>
</feature>
<sequence>MFPSNRNGISLWSVAIYFAASLRSSYFFYSCVFLFKCDSMNFLLKKQPQLQAVLCYEAPVDTLPGGYSIAPSGTMTAKKTKKWIELHYRVPSDDQKIYHPHPGVKHSELYRVAYLPGGRDGQILLARFQYAFLHGHAFSVGYSQALQLDDQVTWSSWMPHKTAISGGGPFGYPDDKYLEYAHKAMDHLNVPRDIKKCQQWCLQQQDRQKSSTSTTSPCDLCLPLRQETIHFVAPRQWDETSQFSEFFEIAETSEVCNGQISTPLTVVASAPLVPDLASIRPIPPPSTAAVIPDRPPSQKLLSEASSPQSRALLRPANIITVADLCDEVKIRNGITEDTTCPICIRVLSLNGKSMSDPPIIRIKVCGHLCHQQCMLNQLLQRRYTCPICTESVGMVFFGGGPSGSMTASLDRSRSCPGFNKSDGIICIRYEIPPGIQTQYMEYPGQLYAGTSRLAYLPNTEKGRRLLTRLRHAFCSGLTFHVGKSATTGLTNQVTWAAIPHKTSLEGGIHGYPDPHYIEKCGEVLDAMKVPG</sequence>
<dbReference type="InterPro" id="IPR039396">
    <property type="entry name" value="Deltex_C"/>
</dbReference>
<dbReference type="GO" id="GO:0008270">
    <property type="term" value="F:zinc ion binding"/>
    <property type="evidence" value="ECO:0007669"/>
    <property type="project" value="UniProtKB-KW"/>
</dbReference>
<keyword evidence="1" id="KW-0479">Metal-binding</keyword>
<keyword evidence="2" id="KW-1133">Transmembrane helix</keyword>